<name>A0AAW0YJ59_CHEQU</name>
<dbReference type="EMBL" id="JARKIK010000005">
    <property type="protein sequence ID" value="KAK8751675.1"/>
    <property type="molecule type" value="Genomic_DNA"/>
</dbReference>
<feature type="compositionally biased region" description="Low complexity" evidence="2">
    <location>
        <begin position="299"/>
        <end position="315"/>
    </location>
</feature>
<keyword evidence="1" id="KW-0175">Coiled coil</keyword>
<evidence type="ECO:0000256" key="2">
    <source>
        <dbReference type="SAM" id="MobiDB-lite"/>
    </source>
</evidence>
<protein>
    <recommendedName>
        <fullName evidence="5">Mediator of RNA polymerase II transcription subunit 1</fullName>
    </recommendedName>
</protein>
<organism evidence="3 4">
    <name type="scientific">Cherax quadricarinatus</name>
    <name type="common">Australian red claw crayfish</name>
    <dbReference type="NCBI Taxonomy" id="27406"/>
    <lineage>
        <taxon>Eukaryota</taxon>
        <taxon>Metazoa</taxon>
        <taxon>Ecdysozoa</taxon>
        <taxon>Arthropoda</taxon>
        <taxon>Crustacea</taxon>
        <taxon>Multicrustacea</taxon>
        <taxon>Malacostraca</taxon>
        <taxon>Eumalacostraca</taxon>
        <taxon>Eucarida</taxon>
        <taxon>Decapoda</taxon>
        <taxon>Pleocyemata</taxon>
        <taxon>Astacidea</taxon>
        <taxon>Parastacoidea</taxon>
        <taxon>Parastacidae</taxon>
        <taxon>Cherax</taxon>
    </lineage>
</organism>
<keyword evidence="4" id="KW-1185">Reference proteome</keyword>
<proteinExistence type="predicted"/>
<dbReference type="Proteomes" id="UP001445076">
    <property type="component" value="Unassembled WGS sequence"/>
</dbReference>
<comment type="caution">
    <text evidence="3">The sequence shown here is derived from an EMBL/GenBank/DDBJ whole genome shotgun (WGS) entry which is preliminary data.</text>
</comment>
<accession>A0AAW0YJ59</accession>
<evidence type="ECO:0000313" key="3">
    <source>
        <dbReference type="EMBL" id="KAK8751675.1"/>
    </source>
</evidence>
<evidence type="ECO:0008006" key="5">
    <source>
        <dbReference type="Google" id="ProtNLM"/>
    </source>
</evidence>
<feature type="region of interest" description="Disordered" evidence="2">
    <location>
        <begin position="296"/>
        <end position="323"/>
    </location>
</feature>
<dbReference type="AlphaFoldDB" id="A0AAW0YJ59"/>
<reference evidence="3" key="2">
    <citation type="submission" date="2024-01" db="EMBL/GenBank/DDBJ databases">
        <authorList>
            <person name="He J."/>
            <person name="Wang M."/>
            <person name="Zheng J."/>
            <person name="Liu Z."/>
        </authorList>
    </citation>
    <scope>NUCLEOTIDE SEQUENCE</scope>
    <source>
        <strain evidence="3">ZL_2023a</strain>
        <tissue evidence="3">Muscle</tissue>
    </source>
</reference>
<gene>
    <name evidence="3" type="ORF">OTU49_009756</name>
</gene>
<evidence type="ECO:0000256" key="1">
    <source>
        <dbReference type="SAM" id="Coils"/>
    </source>
</evidence>
<reference evidence="3 4" key="1">
    <citation type="journal article" date="2024" name="BMC Genomics">
        <title>Genome assembly of redclaw crayfish (Cherax quadricarinatus) provides insights into its immune adaptation and hypoxia tolerance.</title>
        <authorList>
            <person name="Liu Z."/>
            <person name="Zheng J."/>
            <person name="Li H."/>
            <person name="Fang K."/>
            <person name="Wang S."/>
            <person name="He J."/>
            <person name="Zhou D."/>
            <person name="Weng S."/>
            <person name="Chi M."/>
            <person name="Gu Z."/>
            <person name="He J."/>
            <person name="Li F."/>
            <person name="Wang M."/>
        </authorList>
    </citation>
    <scope>NUCLEOTIDE SEQUENCE [LARGE SCALE GENOMIC DNA]</scope>
    <source>
        <strain evidence="3">ZL_2023a</strain>
    </source>
</reference>
<evidence type="ECO:0000313" key="4">
    <source>
        <dbReference type="Proteomes" id="UP001445076"/>
    </source>
</evidence>
<dbReference type="EMBL" id="JARKIK010000005">
    <property type="protein sequence ID" value="KAK8751674.1"/>
    <property type="molecule type" value="Genomic_DNA"/>
</dbReference>
<sequence>MDIDKIKIPSGMLSNDTVFHMDYDDMMEKIRNLMQQKEELQNEIDETALEADAWQQILACSTITELEELRASLPSIATMTVPQHNLLQDYHKISTELQALAFLETTSAYMTEEGNLLLKFVRPSFNTVFSTLLITLSTSDENTYSVCYHNMPKIVPVAKYEKEYLKNVHIAADKTERLKKFITVLSQYTRALYERQEQIVSVEKLENTLNMHVHYNSGCTFLTTLVDVQEVEAQDPTTFELTLDYHPLDILPYKVQAKHLSGKAPSSSLIEIMHDLELDMKTSPFPQVLFSTFVGQQPSQGSTQESSESGSSDDTIVFDQAPF</sequence>
<feature type="coiled-coil region" evidence="1">
    <location>
        <begin position="23"/>
        <end position="57"/>
    </location>
</feature>